<feature type="domain" description="Protein kinase" evidence="9">
    <location>
        <begin position="322"/>
        <end position="638"/>
    </location>
</feature>
<feature type="signal peptide" evidence="8">
    <location>
        <begin position="1"/>
        <end position="29"/>
    </location>
</feature>
<evidence type="ECO:0000256" key="4">
    <source>
        <dbReference type="ARBA" id="ARBA00022840"/>
    </source>
</evidence>
<dbReference type="Gramene" id="TVU23681">
    <property type="protein sequence ID" value="TVU23681"/>
    <property type="gene ID" value="EJB05_26060"/>
</dbReference>
<evidence type="ECO:0000256" key="6">
    <source>
        <dbReference type="SAM" id="MobiDB-lite"/>
    </source>
</evidence>
<dbReference type="SMART" id="SM00220">
    <property type="entry name" value="S_TKc"/>
    <property type="match status" value="1"/>
</dbReference>
<feature type="chain" id="PRO_5033491004" description="Protein kinase domain-containing protein" evidence="8">
    <location>
        <begin position="30"/>
        <end position="720"/>
    </location>
</feature>
<keyword evidence="12" id="KW-1185">Reference proteome</keyword>
<dbReference type="Gene3D" id="3.30.200.20">
    <property type="entry name" value="Phosphorylase Kinase, domain 1"/>
    <property type="match status" value="1"/>
</dbReference>
<evidence type="ECO:0000256" key="3">
    <source>
        <dbReference type="ARBA" id="ARBA00022777"/>
    </source>
</evidence>
<evidence type="ECO:0000256" key="1">
    <source>
        <dbReference type="ARBA" id="ARBA00022679"/>
    </source>
</evidence>
<dbReference type="SUPFAM" id="SSF56112">
    <property type="entry name" value="Protein kinase-like (PK-like)"/>
    <property type="match status" value="1"/>
</dbReference>
<dbReference type="InterPro" id="IPR008271">
    <property type="entry name" value="Ser/Thr_kinase_AS"/>
</dbReference>
<evidence type="ECO:0000313" key="10">
    <source>
        <dbReference type="EMBL" id="TVU23651.1"/>
    </source>
</evidence>
<organism evidence="11 12">
    <name type="scientific">Eragrostis curvula</name>
    <name type="common">weeping love grass</name>
    <dbReference type="NCBI Taxonomy" id="38414"/>
    <lineage>
        <taxon>Eukaryota</taxon>
        <taxon>Viridiplantae</taxon>
        <taxon>Streptophyta</taxon>
        <taxon>Embryophyta</taxon>
        <taxon>Tracheophyta</taxon>
        <taxon>Spermatophyta</taxon>
        <taxon>Magnoliopsida</taxon>
        <taxon>Liliopsida</taxon>
        <taxon>Poales</taxon>
        <taxon>Poaceae</taxon>
        <taxon>PACMAD clade</taxon>
        <taxon>Chloridoideae</taxon>
        <taxon>Eragrostideae</taxon>
        <taxon>Eragrostidinae</taxon>
        <taxon>Eragrostis</taxon>
    </lineage>
</organism>
<dbReference type="Pfam" id="PF00069">
    <property type="entry name" value="Pkinase"/>
    <property type="match status" value="1"/>
</dbReference>
<reference evidence="11 12" key="1">
    <citation type="journal article" date="2019" name="Sci. Rep.">
        <title>A high-quality genome of Eragrostis curvula grass provides insights into Poaceae evolution and supports new strategies to enhance forage quality.</title>
        <authorList>
            <person name="Carballo J."/>
            <person name="Santos B.A.C.M."/>
            <person name="Zappacosta D."/>
            <person name="Garbus I."/>
            <person name="Selva J.P."/>
            <person name="Gallo C.A."/>
            <person name="Diaz A."/>
            <person name="Albertini E."/>
            <person name="Caccamo M."/>
            <person name="Echenique V."/>
        </authorList>
    </citation>
    <scope>NUCLEOTIDE SEQUENCE [LARGE SCALE GENOMIC DNA]</scope>
    <source>
        <strain evidence="12">cv. Victoria</strain>
        <tissue evidence="11">Leaf</tissue>
    </source>
</reference>
<keyword evidence="7" id="KW-0472">Membrane</keyword>
<proteinExistence type="predicted"/>
<evidence type="ECO:0000256" key="7">
    <source>
        <dbReference type="SAM" id="Phobius"/>
    </source>
</evidence>
<gene>
    <name evidence="10" type="ORF">EJB05_26030</name>
    <name evidence="11" type="ORF">EJB05_26060</name>
</gene>
<evidence type="ECO:0000256" key="8">
    <source>
        <dbReference type="SAM" id="SignalP"/>
    </source>
</evidence>
<keyword evidence="4 5" id="KW-0067">ATP-binding</keyword>
<feature type="binding site" evidence="5">
    <location>
        <position position="358"/>
    </location>
    <ligand>
        <name>ATP</name>
        <dbReference type="ChEBI" id="CHEBI:30616"/>
    </ligand>
</feature>
<dbReference type="PROSITE" id="PS00107">
    <property type="entry name" value="PROTEIN_KINASE_ATP"/>
    <property type="match status" value="1"/>
</dbReference>
<dbReference type="GO" id="GO:0005524">
    <property type="term" value="F:ATP binding"/>
    <property type="evidence" value="ECO:0007669"/>
    <property type="project" value="UniProtKB-UniRule"/>
</dbReference>
<dbReference type="EMBL" id="RWGY01000013">
    <property type="protein sequence ID" value="TVU23651.1"/>
    <property type="molecule type" value="Genomic_DNA"/>
</dbReference>
<dbReference type="PROSITE" id="PS50011">
    <property type="entry name" value="PROTEIN_KINASE_DOM"/>
    <property type="match status" value="1"/>
</dbReference>
<accession>A0A5J9UK45</accession>
<dbReference type="Gramene" id="TVU23651">
    <property type="protein sequence ID" value="TVU23651"/>
    <property type="gene ID" value="EJB05_26030"/>
</dbReference>
<dbReference type="GO" id="GO:0004672">
    <property type="term" value="F:protein kinase activity"/>
    <property type="evidence" value="ECO:0007669"/>
    <property type="project" value="InterPro"/>
</dbReference>
<evidence type="ECO:0000256" key="2">
    <source>
        <dbReference type="ARBA" id="ARBA00022741"/>
    </source>
</evidence>
<sequence>MARSSAHKLRAAAHRLALLLCIFCAVAAGQVITRSIPAFNASTDNQYYIVLTKYGFDIERIFSSYDNFKTYAGSKTSKGFVFVLNGVNFWRSGVEASFSTSFTLVAGAAPVSFVVSMAHLTNASMAPRGPDLTNARAAGLAFVEVSGLATGFSCLSDAGLNVTVSPTGAGGRAVWVDYSAAVQRLCVYVTRAGEPKPANYLLNISMPHGVEGNCTSATAPVGFFAAKVGDVMVGVRDWNLTVDLNLPVDHSKGPNTLVVVLSAVLGSVAAIAISTTALYFYFNSKYRRWSKEQVKLAKVMRGLPGVPVEIEFGDIKRATKNFHDTMKLGKGGFGAVYRCTLPAAASRTGEAMEVAVKKFTQEVEDQRYDDFLAEVSIINRLRHRNIVPLVENGTSSGSYEFAALYKREVPNDWWSYNKGVPVLVYEYMTNGSLDQHLFRRGGRDNNHDPRDSTMSHWGTRYNIVRDIATGLHYVHHEHEPMVLHRDIKTSNIMLDSTFRARLGDFGIASTVAANKSYVTGLAGTFGYIGPDYAMSGKATRQTDIYAFGVLILEVVTGKKNTDVQPDDAHITDWVWRLHRHGMLLQAVDSMLTVGDKPDEAIWIDEVERLLLLGLACTNPNPSNRLSMVEVVQIINKLVPTPDVPLERPAFVWPPEDWRTCNSMYSTAMSDWESSSTNTMDLALLSRDQPPSATTGEQASAHSNARSLTAVHSQASNGATF</sequence>
<keyword evidence="3" id="KW-0418">Kinase</keyword>
<dbReference type="FunFam" id="1.10.510.10:FF:000444">
    <property type="entry name" value="probable L-type lectin-domain containing receptor kinase S.5"/>
    <property type="match status" value="1"/>
</dbReference>
<name>A0A5J9UK45_9POAL</name>
<keyword evidence="1" id="KW-0808">Transferase</keyword>
<dbReference type="OrthoDB" id="676172at2759"/>
<dbReference type="PROSITE" id="PS00108">
    <property type="entry name" value="PROTEIN_KINASE_ST"/>
    <property type="match status" value="1"/>
</dbReference>
<comment type="caution">
    <text evidence="11">The sequence shown here is derived from an EMBL/GenBank/DDBJ whole genome shotgun (WGS) entry which is preliminary data.</text>
</comment>
<dbReference type="PANTHER" id="PTHR27007">
    <property type="match status" value="1"/>
</dbReference>
<dbReference type="InterPro" id="IPR011009">
    <property type="entry name" value="Kinase-like_dom_sf"/>
</dbReference>
<dbReference type="EMBL" id="RWGY01000013">
    <property type="protein sequence ID" value="TVU23681.1"/>
    <property type="molecule type" value="Genomic_DNA"/>
</dbReference>
<keyword evidence="7" id="KW-0812">Transmembrane</keyword>
<evidence type="ECO:0000313" key="12">
    <source>
        <dbReference type="Proteomes" id="UP000324897"/>
    </source>
</evidence>
<keyword evidence="2 5" id="KW-0547">Nucleotide-binding</keyword>
<feature type="non-terminal residue" evidence="11">
    <location>
        <position position="1"/>
    </location>
</feature>
<dbReference type="Proteomes" id="UP000324897">
    <property type="component" value="Chromosome 2"/>
</dbReference>
<protein>
    <recommendedName>
        <fullName evidence="9">Protein kinase domain-containing protein</fullName>
    </recommendedName>
</protein>
<evidence type="ECO:0000313" key="11">
    <source>
        <dbReference type="EMBL" id="TVU23681.1"/>
    </source>
</evidence>
<feature type="transmembrane region" description="Helical" evidence="7">
    <location>
        <begin position="257"/>
        <end position="282"/>
    </location>
</feature>
<evidence type="ECO:0000259" key="9">
    <source>
        <dbReference type="PROSITE" id="PS50011"/>
    </source>
</evidence>
<dbReference type="Gene3D" id="1.10.510.10">
    <property type="entry name" value="Transferase(Phosphotransferase) domain 1"/>
    <property type="match status" value="1"/>
</dbReference>
<keyword evidence="8" id="KW-0732">Signal</keyword>
<keyword evidence="7" id="KW-1133">Transmembrane helix</keyword>
<dbReference type="AlphaFoldDB" id="A0A5J9UK45"/>
<feature type="region of interest" description="Disordered" evidence="6">
    <location>
        <begin position="686"/>
        <end position="720"/>
    </location>
</feature>
<dbReference type="InterPro" id="IPR000719">
    <property type="entry name" value="Prot_kinase_dom"/>
</dbReference>
<feature type="compositionally biased region" description="Polar residues" evidence="6">
    <location>
        <begin position="688"/>
        <end position="720"/>
    </location>
</feature>
<dbReference type="InterPro" id="IPR017441">
    <property type="entry name" value="Protein_kinase_ATP_BS"/>
</dbReference>
<evidence type="ECO:0000256" key="5">
    <source>
        <dbReference type="PROSITE-ProRule" id="PRU10141"/>
    </source>
</evidence>
<dbReference type="InterPro" id="IPR050528">
    <property type="entry name" value="L-type_Lectin-RKs"/>
</dbReference>